<gene>
    <name evidence="2" type="ORF">GSOID_T00031167001</name>
</gene>
<dbReference type="GO" id="GO:0003341">
    <property type="term" value="P:cilium movement"/>
    <property type="evidence" value="ECO:0007669"/>
    <property type="project" value="InterPro"/>
</dbReference>
<dbReference type="PANTHER" id="PTHR46500:SF1">
    <property type="entry name" value="CILIA- AND FLAGELLA-ASSOCIATED PROTEIN 221"/>
    <property type="match status" value="1"/>
</dbReference>
<dbReference type="EMBL" id="FN655035">
    <property type="protein sequence ID" value="CBY37685.1"/>
    <property type="molecule type" value="Genomic_DNA"/>
</dbReference>
<dbReference type="Proteomes" id="UP000011014">
    <property type="component" value="Unassembled WGS sequence"/>
</dbReference>
<dbReference type="AlphaFoldDB" id="E4YQE0"/>
<accession>E4YQE0</accession>
<proteinExistence type="predicted"/>
<organism evidence="2">
    <name type="scientific">Oikopleura dioica</name>
    <name type="common">Tunicate</name>
    <dbReference type="NCBI Taxonomy" id="34765"/>
    <lineage>
        <taxon>Eukaryota</taxon>
        <taxon>Metazoa</taxon>
        <taxon>Chordata</taxon>
        <taxon>Tunicata</taxon>
        <taxon>Appendicularia</taxon>
        <taxon>Copelata</taxon>
        <taxon>Oikopleuridae</taxon>
        <taxon>Oikopleura</taxon>
    </lineage>
</organism>
<dbReference type="InterPro" id="IPR013783">
    <property type="entry name" value="Ig-like_fold"/>
</dbReference>
<sequence length="666" mass="76401">MSTTGIARESYKFRKSLLEDVYGSEDESEKVRQKPPHHLLETQIFSYLEKNEILRVNPHQLSFLLNKGSTKKKVKIINASNTRANFHIIAPINTNRWQISYEKPEGGVVPGKHVEITVNFIGPQNDDLVTENIFQDSIRIHCVGQNLLVPLYAYPTIDANNFPKKINFGSVALGQSAVRSISLKSDSRDVFTYTCQIAPPNPVFSITPASGQIKGNTEIQVAFNPTEFVTCSATMTIQFSTFDRKVLRCELNGNCLPGLLTTQKKREFALENRKALVEEAVVSDQVKESKKTLVDKSIKNEITELHRKKRREIVKASSSDVQSAERLKPRPPKSSPRRQSSKSGAGDPTEHLQIGAIHHINKILNRKETVPSNLDEHFVKFHTATTEFRTRLRKAKETEKNNKLKWQVKIGEDIPEPEEIEEIQNKRDGRKIIIQGRTEREANTKLEYTPVFDLYRNSPWRGRHFALVRFQQAARTVLIRIRAEDRLVCLRKLLYLVNERGMSIRMAEMKLTGSIDETQIYHIASPPSQREYVVNQTSSCTLFDRWKLSGTFRDPIEQDLLQITLSDPPTPIYHSLQTPTYFKLQGYTENATYNWENMIYEINKKSEELKEEKVHTPSDWTHEDIDLNILSFNILSGKKEKREVAKGGQRLSRWSSVTNVDRSLKS</sequence>
<dbReference type="GO" id="GO:0044458">
    <property type="term" value="P:motile cilium assembly"/>
    <property type="evidence" value="ECO:0007669"/>
    <property type="project" value="TreeGrafter"/>
</dbReference>
<feature type="compositionally biased region" description="Basic residues" evidence="1">
    <location>
        <begin position="329"/>
        <end position="340"/>
    </location>
</feature>
<evidence type="ECO:0000256" key="1">
    <source>
        <dbReference type="SAM" id="MobiDB-lite"/>
    </source>
</evidence>
<evidence type="ECO:0008006" key="3">
    <source>
        <dbReference type="Google" id="ProtNLM"/>
    </source>
</evidence>
<dbReference type="InterPro" id="IPR029676">
    <property type="entry name" value="CFAP221"/>
</dbReference>
<dbReference type="GO" id="GO:0097729">
    <property type="term" value="C:9+2 motile cilium"/>
    <property type="evidence" value="ECO:0007669"/>
    <property type="project" value="TreeGrafter"/>
</dbReference>
<reference evidence="2" key="1">
    <citation type="journal article" date="2010" name="Science">
        <title>Plasticity of animal genome architecture unmasked by rapid evolution of a pelagic tunicate.</title>
        <authorList>
            <person name="Denoeud F."/>
            <person name="Henriet S."/>
            <person name="Mungpakdee S."/>
            <person name="Aury J.M."/>
            <person name="Da Silva C."/>
            <person name="Brinkmann H."/>
            <person name="Mikhaleva J."/>
            <person name="Olsen L.C."/>
            <person name="Jubin C."/>
            <person name="Canestro C."/>
            <person name="Bouquet J.M."/>
            <person name="Danks G."/>
            <person name="Poulain J."/>
            <person name="Campsteijn C."/>
            <person name="Adamski M."/>
            <person name="Cross I."/>
            <person name="Yadetie F."/>
            <person name="Muffato M."/>
            <person name="Louis A."/>
            <person name="Butcher S."/>
            <person name="Tsagkogeorga G."/>
            <person name="Konrad A."/>
            <person name="Singh S."/>
            <person name="Jensen M.F."/>
            <person name="Cong E.H."/>
            <person name="Eikeseth-Otteraa H."/>
            <person name="Noel B."/>
            <person name="Anthouard V."/>
            <person name="Porcel B.M."/>
            <person name="Kachouri-Lafond R."/>
            <person name="Nishino A."/>
            <person name="Ugolini M."/>
            <person name="Chourrout P."/>
            <person name="Nishida H."/>
            <person name="Aasland R."/>
            <person name="Huzurbazar S."/>
            <person name="Westhof E."/>
            <person name="Delsuc F."/>
            <person name="Lehrach H."/>
            <person name="Reinhardt R."/>
            <person name="Weissenbach J."/>
            <person name="Roy S.W."/>
            <person name="Artiguenave F."/>
            <person name="Postlethwait J.H."/>
            <person name="Manak J.R."/>
            <person name="Thompson E.M."/>
            <person name="Jaillon O."/>
            <person name="Du Pasquier L."/>
            <person name="Boudinot P."/>
            <person name="Liberles D.A."/>
            <person name="Volff J.N."/>
            <person name="Philippe H."/>
            <person name="Lenhard B."/>
            <person name="Roest Crollius H."/>
            <person name="Wincker P."/>
            <person name="Chourrout D."/>
        </authorList>
    </citation>
    <scope>NUCLEOTIDE SEQUENCE [LARGE SCALE GENOMIC DNA]</scope>
</reference>
<evidence type="ECO:0000313" key="2">
    <source>
        <dbReference type="EMBL" id="CBY37685.1"/>
    </source>
</evidence>
<dbReference type="PANTHER" id="PTHR46500">
    <property type="entry name" value="CILIA- AND FLAGELLA-ASSOCIATED PROTEIN 221"/>
    <property type="match status" value="1"/>
</dbReference>
<dbReference type="Gene3D" id="2.60.40.10">
    <property type="entry name" value="Immunoglobulins"/>
    <property type="match status" value="1"/>
</dbReference>
<protein>
    <recommendedName>
        <fullName evidence="3">MSP domain-containing protein</fullName>
    </recommendedName>
</protein>
<name>E4YQE0_OIKDI</name>
<feature type="region of interest" description="Disordered" evidence="1">
    <location>
        <begin position="309"/>
        <end position="352"/>
    </location>
</feature>